<dbReference type="InterPro" id="IPR050168">
    <property type="entry name" value="AAA_ATPase_domain"/>
</dbReference>
<dbReference type="GO" id="GO:0016887">
    <property type="term" value="F:ATP hydrolysis activity"/>
    <property type="evidence" value="ECO:0007669"/>
    <property type="project" value="InterPro"/>
</dbReference>
<dbReference type="Gene3D" id="1.10.8.60">
    <property type="match status" value="2"/>
</dbReference>
<keyword evidence="2" id="KW-0677">Repeat</keyword>
<feature type="domain" description="CDC48" evidence="6">
    <location>
        <begin position="104"/>
        <end position="167"/>
    </location>
</feature>
<accession>A0A5E4LMN5</accession>
<dbReference type="InterPro" id="IPR009010">
    <property type="entry name" value="Asp_de-COase-like_dom_sf"/>
</dbReference>
<dbReference type="InterPro" id="IPR027417">
    <property type="entry name" value="P-loop_NTPase"/>
</dbReference>
<dbReference type="Pfam" id="PF00004">
    <property type="entry name" value="AAA"/>
    <property type="match status" value="2"/>
</dbReference>
<keyword evidence="3" id="KW-0547">Nucleotide-binding</keyword>
<dbReference type="SMART" id="SM00382">
    <property type="entry name" value="AAA"/>
    <property type="match status" value="2"/>
</dbReference>
<reference evidence="8 9" key="1">
    <citation type="submission" date="2019-08" db="EMBL/GenBank/DDBJ databases">
        <authorList>
            <person name="Vazquez-Campos X."/>
        </authorList>
    </citation>
    <scope>NUCLEOTIDE SEQUENCE [LARGE SCALE GENOMIC DNA]</scope>
    <source>
        <strain evidence="8">LFW-283_2</strain>
    </source>
</reference>
<dbReference type="FunFam" id="3.40.50.300:FF:000012">
    <property type="entry name" value="Transitional endoplasmic reticulum ATPase"/>
    <property type="match status" value="1"/>
</dbReference>
<dbReference type="PROSITE" id="PS00674">
    <property type="entry name" value="AAA"/>
    <property type="match status" value="2"/>
</dbReference>
<evidence type="ECO:0000256" key="3">
    <source>
        <dbReference type="ARBA" id="ARBA00022741"/>
    </source>
</evidence>
<dbReference type="FunFam" id="3.40.50.300:FF:000018">
    <property type="entry name" value="Cell division control 48"/>
    <property type="match status" value="1"/>
</dbReference>
<evidence type="ECO:0000313" key="8">
    <source>
        <dbReference type="EMBL" id="VVC02791.1"/>
    </source>
</evidence>
<dbReference type="InterPro" id="IPR003960">
    <property type="entry name" value="ATPase_AAA_CS"/>
</dbReference>
<dbReference type="PANTHER" id="PTHR23077">
    <property type="entry name" value="AAA-FAMILY ATPASE"/>
    <property type="match status" value="1"/>
</dbReference>
<dbReference type="SUPFAM" id="SSF52540">
    <property type="entry name" value="P-loop containing nucleoside triphosphate hydrolases"/>
    <property type="match status" value="2"/>
</dbReference>
<dbReference type="FunFam" id="2.40.40.20:FF:000007">
    <property type="entry name" value="AAA family ATPase"/>
    <property type="match status" value="1"/>
</dbReference>
<dbReference type="SUPFAM" id="SSF50692">
    <property type="entry name" value="ADC-like"/>
    <property type="match status" value="1"/>
</dbReference>
<dbReference type="Pfam" id="PF17862">
    <property type="entry name" value="AAA_lid_3"/>
    <property type="match status" value="2"/>
</dbReference>
<gene>
    <name evidence="8" type="primary">vat_3</name>
    <name evidence="8" type="ORF">LFW2832_01237</name>
</gene>
<dbReference type="Pfam" id="PF02359">
    <property type="entry name" value="CDC48_N"/>
    <property type="match status" value="1"/>
</dbReference>
<dbReference type="EMBL" id="CABMJJ010000003">
    <property type="protein sequence ID" value="VVC02791.1"/>
    <property type="molecule type" value="Genomic_DNA"/>
</dbReference>
<dbReference type="InterPro" id="IPR003338">
    <property type="entry name" value="CDC4_N-term_subdom"/>
</dbReference>
<dbReference type="InterPro" id="IPR029067">
    <property type="entry name" value="CDC48_domain_2-like_sf"/>
</dbReference>
<dbReference type="InterPro" id="IPR003593">
    <property type="entry name" value="AAA+_ATPase"/>
</dbReference>
<dbReference type="InterPro" id="IPR041569">
    <property type="entry name" value="AAA_lid_3"/>
</dbReference>
<comment type="caution">
    <text evidence="8">The sequence shown here is derived from an EMBL/GenBank/DDBJ whole genome shotgun (WGS) entry which is preliminary data.</text>
</comment>
<dbReference type="SMART" id="SM01073">
    <property type="entry name" value="CDC48_N"/>
    <property type="match status" value="1"/>
</dbReference>
<evidence type="ECO:0000259" key="5">
    <source>
        <dbReference type="SMART" id="SM00382"/>
    </source>
</evidence>
<organism evidence="8 9">
    <name type="scientific">Candidatus Bilamarchaeum dharawalense</name>
    <dbReference type="NCBI Taxonomy" id="2885759"/>
    <lineage>
        <taxon>Archaea</taxon>
        <taxon>Candidatus Micrarchaeota</taxon>
        <taxon>Candidatus Micrarchaeia</taxon>
        <taxon>Candidatus Anstonellales</taxon>
        <taxon>Candidatus Bilamarchaeaceae</taxon>
        <taxon>Candidatus Bilamarchaeum</taxon>
    </lineage>
</organism>
<evidence type="ECO:0000259" key="6">
    <source>
        <dbReference type="SMART" id="SM01072"/>
    </source>
</evidence>
<dbReference type="Gene3D" id="3.40.50.300">
    <property type="entry name" value="P-loop containing nucleotide triphosphate hydrolases"/>
    <property type="match status" value="2"/>
</dbReference>
<dbReference type="SUPFAM" id="SSF54585">
    <property type="entry name" value="Cdc48 domain 2-like"/>
    <property type="match status" value="1"/>
</dbReference>
<dbReference type="Pfam" id="PF02933">
    <property type="entry name" value="CDC48_2"/>
    <property type="match status" value="1"/>
</dbReference>
<dbReference type="GO" id="GO:0005737">
    <property type="term" value="C:cytoplasm"/>
    <property type="evidence" value="ECO:0007669"/>
    <property type="project" value="UniProtKB-ARBA"/>
</dbReference>
<comment type="similarity">
    <text evidence="1">Belongs to the AAA ATPase family. CDC48 subfamily.</text>
</comment>
<dbReference type="SMART" id="SM01072">
    <property type="entry name" value="CDC48_2"/>
    <property type="match status" value="1"/>
</dbReference>
<evidence type="ECO:0000259" key="7">
    <source>
        <dbReference type="SMART" id="SM01073"/>
    </source>
</evidence>
<dbReference type="GO" id="GO:0005524">
    <property type="term" value="F:ATP binding"/>
    <property type="evidence" value="ECO:0007669"/>
    <property type="project" value="UniProtKB-KW"/>
</dbReference>
<feature type="domain" description="AAA+ ATPase" evidence="5">
    <location>
        <begin position="483"/>
        <end position="622"/>
    </location>
</feature>
<protein>
    <submittedName>
        <fullName evidence="8">VCP-like ATPase</fullName>
    </submittedName>
</protein>
<feature type="domain" description="CDC48 N-terminal subdomain" evidence="7">
    <location>
        <begin position="5"/>
        <end position="89"/>
    </location>
</feature>
<proteinExistence type="inferred from homology"/>
<dbReference type="Gene3D" id="2.40.40.20">
    <property type="match status" value="1"/>
</dbReference>
<dbReference type="NCBIfam" id="TIGR01243">
    <property type="entry name" value="CDC48"/>
    <property type="match status" value="1"/>
</dbReference>
<dbReference type="PANTHER" id="PTHR23077:SF171">
    <property type="entry name" value="NUCLEAR VALOSIN-CONTAINING PROTEIN-LIKE"/>
    <property type="match status" value="1"/>
</dbReference>
<dbReference type="FunFam" id="1.10.8.60:FF:000057">
    <property type="entry name" value="AAA family ATPase, CDC48 subfamily"/>
    <property type="match status" value="1"/>
</dbReference>
<dbReference type="Gene3D" id="3.10.330.10">
    <property type="match status" value="1"/>
</dbReference>
<name>A0A5E4LMN5_9ARCH</name>
<dbReference type="InterPro" id="IPR005938">
    <property type="entry name" value="AAA_ATPase_CDC48"/>
</dbReference>
<evidence type="ECO:0000256" key="1">
    <source>
        <dbReference type="ARBA" id="ARBA00009833"/>
    </source>
</evidence>
<evidence type="ECO:0000313" key="9">
    <source>
        <dbReference type="Proteomes" id="UP000789941"/>
    </source>
</evidence>
<dbReference type="AlphaFoldDB" id="A0A5E4LMN5"/>
<dbReference type="InterPro" id="IPR004201">
    <property type="entry name" value="Cdc48_dom2"/>
</dbReference>
<evidence type="ECO:0000256" key="2">
    <source>
        <dbReference type="ARBA" id="ARBA00022737"/>
    </source>
</evidence>
<sequence length="715" mass="78904">MAAVNLKVAEAFQNDIGRGIARLDSKAKNELSVSTGDIIKLSGKKSALAIVWQAHPDDEGLDMIRMDGILRQNVGVGLGEKVRVEQVQTKVAKRIVLAPQEPVRYSVGFDQYVKKRLIGKALLKGNLLPVGIFGTSIPLVVAQVFPQGPVMVTEETEVKINKEPMKEVKNVPNITYDDVGGMKDTIQKVREMIELPLRHPEIFERLGIDPPKGILLYGAPGTGKTLLAKAVANESDANFFYVGGPEIISKFVGESEERLRKLFAEAQETSPSIIFIDEIDAIAPKREEVTGEVEKRMVSQLLTTMDGLKARGEVIVIAATNRPDSLDPALRRPGRFDREIEIGVPDKKGRLEIMNIHSRTMPLDKDVDLSEIAGVTHGYTGADLSLLTKEAAIKALRRILPLINIEEETLSPEVLESIIVKRDDFFDAMHEIQPSALREVYVEKPNIKWSDIGGLVQIKKEIQEAVELPLKRPEVFDRMGIRPVKGILLWGPPGTGKTMLAKAVANESEANFISISGAQVLTKYVGESEKAVRELFKKARMAAPCVLFIDEIDAIATRRTGSGEAGVMVTERIVDTLLTEMDGLRSLKNVVVIAATNRPDMLDPALLRAGRFDRLVEIIPPDEPARLDIFKICTAKMPLDKEINLKDLAKLTEGYTGADIDNLAREAGMAAIREGSKKVGARHFELSFKTIMPSIKKEDVESVQRFKMSAATMYR</sequence>
<dbReference type="Proteomes" id="UP000789941">
    <property type="component" value="Unassembled WGS sequence"/>
</dbReference>
<evidence type="ECO:0000256" key="4">
    <source>
        <dbReference type="ARBA" id="ARBA00022840"/>
    </source>
</evidence>
<keyword evidence="4" id="KW-0067">ATP-binding</keyword>
<dbReference type="InterPro" id="IPR003959">
    <property type="entry name" value="ATPase_AAA_core"/>
</dbReference>
<feature type="domain" description="AAA+ ATPase" evidence="5">
    <location>
        <begin position="210"/>
        <end position="346"/>
    </location>
</feature>
<dbReference type="CDD" id="cd19511">
    <property type="entry name" value="RecA-like_CDC48_r2-like"/>
    <property type="match status" value="1"/>
</dbReference>